<organism evidence="1 2">
    <name type="scientific">Aphis glycines</name>
    <name type="common">Soybean aphid</name>
    <dbReference type="NCBI Taxonomy" id="307491"/>
    <lineage>
        <taxon>Eukaryota</taxon>
        <taxon>Metazoa</taxon>
        <taxon>Ecdysozoa</taxon>
        <taxon>Arthropoda</taxon>
        <taxon>Hexapoda</taxon>
        <taxon>Insecta</taxon>
        <taxon>Pterygota</taxon>
        <taxon>Neoptera</taxon>
        <taxon>Paraneoptera</taxon>
        <taxon>Hemiptera</taxon>
        <taxon>Sternorrhyncha</taxon>
        <taxon>Aphidomorpha</taxon>
        <taxon>Aphidoidea</taxon>
        <taxon>Aphididae</taxon>
        <taxon>Aphidini</taxon>
        <taxon>Aphis</taxon>
        <taxon>Aphis</taxon>
    </lineage>
</organism>
<dbReference type="EMBL" id="VYZN01001214">
    <property type="protein sequence ID" value="KAE9522425.1"/>
    <property type="molecule type" value="Genomic_DNA"/>
</dbReference>
<evidence type="ECO:0000313" key="1">
    <source>
        <dbReference type="EMBL" id="KAE9522425.1"/>
    </source>
</evidence>
<dbReference type="Proteomes" id="UP000475862">
    <property type="component" value="Unassembled WGS sequence"/>
</dbReference>
<dbReference type="OrthoDB" id="6622109at2759"/>
<sequence length="311" mass="34682">MPDAATIVHYTKLYYVAASFRVKDGSSHVCLSPGTQLPSDRIIGILFDARRCADNAEAWEEADAGVADHQGPEGTAGVPKYFDRLYFLQLHPFHITSFNCLNVARYSTDNYSHCDSLLISVLEYLLQICAQNIPGLSEMPIDSRTILKTETTLEGSRDLKIIEPGSYYHFGLGSAIEQHFHHTYIGDTDVIKVVIGIDGLPLSKSSCSQFWPILGYIRPLQNIVFPIGIYWGHEKPKDSNEFLRDFVNEVNTLMRFGININGTNKQVEIDGFSLDAPAKSFVLKIKGHSGFDSCTRCTAGGEYLKNRTCFP</sequence>
<gene>
    <name evidence="1" type="ORF">AGLY_017184</name>
</gene>
<keyword evidence="2" id="KW-1185">Reference proteome</keyword>
<accession>A0A6G0SWF6</accession>
<comment type="caution">
    <text evidence="1">The sequence shown here is derived from an EMBL/GenBank/DDBJ whole genome shotgun (WGS) entry which is preliminary data.</text>
</comment>
<protein>
    <submittedName>
        <fullName evidence="1">Uncharacterized protein</fullName>
    </submittedName>
</protein>
<dbReference type="PANTHER" id="PTHR33053">
    <property type="entry name" value="PROTEIN, PUTATIVE-RELATED"/>
    <property type="match status" value="1"/>
</dbReference>
<dbReference type="AlphaFoldDB" id="A0A6G0SWF6"/>
<name>A0A6G0SWF6_APHGL</name>
<dbReference type="PANTHER" id="PTHR33053:SF9">
    <property type="entry name" value="AGAP000105-PA"/>
    <property type="match status" value="1"/>
</dbReference>
<proteinExistence type="predicted"/>
<evidence type="ECO:0000313" key="2">
    <source>
        <dbReference type="Proteomes" id="UP000475862"/>
    </source>
</evidence>
<reference evidence="1 2" key="1">
    <citation type="submission" date="2019-08" db="EMBL/GenBank/DDBJ databases">
        <title>The genome of the soybean aphid Biotype 1, its phylome, world population structure and adaptation to the North American continent.</title>
        <authorList>
            <person name="Giordano R."/>
            <person name="Donthu R.K."/>
            <person name="Hernandez A.G."/>
            <person name="Wright C.L."/>
            <person name="Zimin A.V."/>
        </authorList>
    </citation>
    <scope>NUCLEOTIDE SEQUENCE [LARGE SCALE GENOMIC DNA]</scope>
    <source>
        <tissue evidence="1">Whole aphids</tissue>
    </source>
</reference>